<gene>
    <name evidence="1" type="ORF">BECKH772A_GA0070896_1001414</name>
    <name evidence="2" type="ORF">BECKH772B_GA0070898_1001414</name>
    <name evidence="3" type="ORF">BECKH772C_GA0070978_1001314</name>
</gene>
<accession>A0A450UAU8</accession>
<evidence type="ECO:0000313" key="2">
    <source>
        <dbReference type="EMBL" id="VFJ91123.1"/>
    </source>
</evidence>
<name>A0A450UAU8_9GAMM</name>
<dbReference type="EMBL" id="CAADFI010000014">
    <property type="protein sequence ID" value="VFJ91123.1"/>
    <property type="molecule type" value="Genomic_DNA"/>
</dbReference>
<dbReference type="EMBL" id="CAADFJ010000013">
    <property type="protein sequence ID" value="VFJ97439.1"/>
    <property type="molecule type" value="Genomic_DNA"/>
</dbReference>
<evidence type="ECO:0000313" key="1">
    <source>
        <dbReference type="EMBL" id="VFJ89291.1"/>
    </source>
</evidence>
<reference evidence="1" key="1">
    <citation type="submission" date="2019-02" db="EMBL/GenBank/DDBJ databases">
        <authorList>
            <person name="Gruber-Vodicka R. H."/>
            <person name="Seah K. B. B."/>
        </authorList>
    </citation>
    <scope>NUCLEOTIDE SEQUENCE</scope>
    <source>
        <strain evidence="3">BECK_SA2B12</strain>
        <strain evidence="1">BECK_SA2B15</strain>
        <strain evidence="2">BECK_SA2B20</strain>
    </source>
</reference>
<sequence>MTMINSIQIAQMSRDEKPRAMETLWVDSSEDDTEINSPAWHNEVLEETKARVIAGEEGVEDWEAAKQSLRRGS</sequence>
<proteinExistence type="predicted"/>
<protein>
    <submittedName>
        <fullName evidence="1">Addiction module component</fullName>
    </submittedName>
</protein>
<organism evidence="1">
    <name type="scientific">Candidatus Kentrum eta</name>
    <dbReference type="NCBI Taxonomy" id="2126337"/>
    <lineage>
        <taxon>Bacteria</taxon>
        <taxon>Pseudomonadati</taxon>
        <taxon>Pseudomonadota</taxon>
        <taxon>Gammaproteobacteria</taxon>
        <taxon>Candidatus Kentrum</taxon>
    </lineage>
</organism>
<dbReference type="EMBL" id="CAADFG010000014">
    <property type="protein sequence ID" value="VFJ89291.1"/>
    <property type="molecule type" value="Genomic_DNA"/>
</dbReference>
<dbReference type="Pfam" id="PF09720">
    <property type="entry name" value="Unstab_antitox"/>
    <property type="match status" value="1"/>
</dbReference>
<dbReference type="InterPro" id="IPR013406">
    <property type="entry name" value="CHP02574_addiction_mod"/>
</dbReference>
<evidence type="ECO:0000313" key="3">
    <source>
        <dbReference type="EMBL" id="VFJ97439.1"/>
    </source>
</evidence>
<dbReference type="AlphaFoldDB" id="A0A450UAU8"/>